<keyword evidence="3" id="KW-0201">Cytochrome c-type biogenesis</keyword>
<dbReference type="InterPro" id="IPR007816">
    <property type="entry name" value="ResB-like_domain"/>
</dbReference>
<dbReference type="AlphaFoldDB" id="A0A254TAT4"/>
<evidence type="ECO:0000256" key="4">
    <source>
        <dbReference type="ARBA" id="ARBA00022989"/>
    </source>
</evidence>
<feature type="transmembrane region" description="Helical" evidence="6">
    <location>
        <begin position="72"/>
        <end position="92"/>
    </location>
</feature>
<dbReference type="GO" id="GO:0017004">
    <property type="term" value="P:cytochrome complex assembly"/>
    <property type="evidence" value="ECO:0007669"/>
    <property type="project" value="UniProtKB-KW"/>
</dbReference>
<keyword evidence="4 6" id="KW-1133">Transmembrane helix</keyword>
<evidence type="ECO:0000256" key="3">
    <source>
        <dbReference type="ARBA" id="ARBA00022748"/>
    </source>
</evidence>
<evidence type="ECO:0000313" key="9">
    <source>
        <dbReference type="Proteomes" id="UP000197535"/>
    </source>
</evidence>
<evidence type="ECO:0000256" key="5">
    <source>
        <dbReference type="ARBA" id="ARBA00023136"/>
    </source>
</evidence>
<feature type="transmembrane region" description="Helical" evidence="6">
    <location>
        <begin position="40"/>
        <end position="60"/>
    </location>
</feature>
<dbReference type="Pfam" id="PF05140">
    <property type="entry name" value="ResB"/>
    <property type="match status" value="1"/>
</dbReference>
<name>A0A254TAT4_9BURK</name>
<evidence type="ECO:0000256" key="1">
    <source>
        <dbReference type="ARBA" id="ARBA00004141"/>
    </source>
</evidence>
<keyword evidence="2 6" id="KW-0812">Transmembrane</keyword>
<proteinExistence type="predicted"/>
<gene>
    <name evidence="8" type="ORF">AYR66_01935</name>
</gene>
<feature type="transmembrane region" description="Helical" evidence="6">
    <location>
        <begin position="12"/>
        <end position="34"/>
    </location>
</feature>
<comment type="subcellular location">
    <subcellularLocation>
        <location evidence="1">Membrane</location>
        <topology evidence="1">Multi-pass membrane protein</topology>
    </subcellularLocation>
</comment>
<feature type="domain" description="ResB-like" evidence="7">
    <location>
        <begin position="62"/>
        <end position="182"/>
    </location>
</feature>
<dbReference type="EMBL" id="LSTO01000007">
    <property type="protein sequence ID" value="OWW18382.1"/>
    <property type="molecule type" value="Genomic_DNA"/>
</dbReference>
<sequence>MRQSALTRACGPLASLKLTLVALLLLGLGIVYAYAGDERISVALVLPLALLSVNLIAAVATHKVFHRWSALLVFHLALIALVLLAALGRLTYLTGTVELSTGEEFAGRLIESDAGPLHDWQGLKKIRFVNDGFSINYAPDVRRDKTRNTVRYLDADGKERSEVIGDQTPLVVQGYRFYTSPNKGFAPTFMWHPTGGEPAFGTVHLPSYPIHEYEQAREWKLPGTGVQVWTMLQFDEVILDPAAPSEFRLPRVHRVIVRIGEQRHTLQPGQAIDLPQGRLIYDGLRSWMGYSVFYDWTIHWMLAVSTVIVGALGWHFWNKFAAEPWHA</sequence>
<organism evidence="8 9">
    <name type="scientific">Noviherbaspirillum denitrificans</name>
    <dbReference type="NCBI Taxonomy" id="1968433"/>
    <lineage>
        <taxon>Bacteria</taxon>
        <taxon>Pseudomonadati</taxon>
        <taxon>Pseudomonadota</taxon>
        <taxon>Betaproteobacteria</taxon>
        <taxon>Burkholderiales</taxon>
        <taxon>Oxalobacteraceae</taxon>
        <taxon>Noviherbaspirillum</taxon>
    </lineage>
</organism>
<dbReference type="GO" id="GO:0016020">
    <property type="term" value="C:membrane"/>
    <property type="evidence" value="ECO:0007669"/>
    <property type="project" value="UniProtKB-SubCell"/>
</dbReference>
<protein>
    <recommendedName>
        <fullName evidence="7">ResB-like domain-containing protein</fullName>
    </recommendedName>
</protein>
<reference evidence="8 9" key="1">
    <citation type="submission" date="2016-02" db="EMBL/GenBank/DDBJ databases">
        <authorList>
            <person name="Wen L."/>
            <person name="He K."/>
            <person name="Yang H."/>
        </authorList>
    </citation>
    <scope>NUCLEOTIDE SEQUENCE [LARGE SCALE GENOMIC DNA]</scope>
    <source>
        <strain evidence="8 9">TSA40</strain>
    </source>
</reference>
<dbReference type="RefSeq" id="WP_088710453.1">
    <property type="nucleotide sequence ID" value="NZ_LSTO01000007.1"/>
</dbReference>
<dbReference type="Proteomes" id="UP000197535">
    <property type="component" value="Unassembled WGS sequence"/>
</dbReference>
<evidence type="ECO:0000256" key="6">
    <source>
        <dbReference type="SAM" id="Phobius"/>
    </source>
</evidence>
<keyword evidence="9" id="KW-1185">Reference proteome</keyword>
<keyword evidence="5 6" id="KW-0472">Membrane</keyword>
<comment type="caution">
    <text evidence="8">The sequence shown here is derived from an EMBL/GenBank/DDBJ whole genome shotgun (WGS) entry which is preliminary data.</text>
</comment>
<dbReference type="OrthoDB" id="8770555at2"/>
<evidence type="ECO:0000313" key="8">
    <source>
        <dbReference type="EMBL" id="OWW18382.1"/>
    </source>
</evidence>
<evidence type="ECO:0000259" key="7">
    <source>
        <dbReference type="Pfam" id="PF05140"/>
    </source>
</evidence>
<evidence type="ECO:0000256" key="2">
    <source>
        <dbReference type="ARBA" id="ARBA00022692"/>
    </source>
</evidence>
<feature type="transmembrane region" description="Helical" evidence="6">
    <location>
        <begin position="298"/>
        <end position="317"/>
    </location>
</feature>
<accession>A0A254TAT4</accession>